<reference evidence="2" key="1">
    <citation type="journal article" date="2019" name="Int. J. Syst. Evol. Microbiol.">
        <title>The Global Catalogue of Microorganisms (GCM) 10K type strain sequencing project: providing services to taxonomists for standard genome sequencing and annotation.</title>
        <authorList>
            <consortium name="The Broad Institute Genomics Platform"/>
            <consortium name="The Broad Institute Genome Sequencing Center for Infectious Disease"/>
            <person name="Wu L."/>
            <person name="Ma J."/>
        </authorList>
    </citation>
    <scope>NUCLEOTIDE SEQUENCE [LARGE SCALE GENOMIC DNA]</scope>
    <source>
        <strain evidence="2">JCM 16548</strain>
    </source>
</reference>
<proteinExistence type="predicted"/>
<name>A0ABP7E8T6_9ACTN</name>
<dbReference type="EMBL" id="BAAAYX010000020">
    <property type="protein sequence ID" value="GAA3715798.1"/>
    <property type="molecule type" value="Genomic_DNA"/>
</dbReference>
<sequence>MPPEVRTVALVESPAQLLNVIEWAHHAATRPDVLILAPKNETSRWQLRCMARLAREAGLSVGWHEPRLGGAAIARTVRGLAGDLAGTDRLVLGDPFSGVMQVVAGVTRTSELVIVDDGTATLEFARQWASGEHLRRWHQVATEEHRRQISTFARDQIADSLRRRLQPGSGCRLTVFSCLPVEVAHARVLRNTYAWVRAQHPRPRVKSAADLIGTSLVETGVVSEDEYVAAVAALAAQHGVDRYFAHRKEARDKLARIARLGLRIAMPELPLEVAIREGAVGRVVVSFPSTVVHTLPVVLSDTSSELLVCEIDPSWYAPGTDPNSHRFLGAVTDSAREQHGLASTAC</sequence>
<dbReference type="Proteomes" id="UP001500051">
    <property type="component" value="Unassembled WGS sequence"/>
</dbReference>
<keyword evidence="2" id="KW-1185">Reference proteome</keyword>
<evidence type="ECO:0000313" key="1">
    <source>
        <dbReference type="EMBL" id="GAA3715798.1"/>
    </source>
</evidence>
<gene>
    <name evidence="1" type="ORF">GCM10022204_39280</name>
</gene>
<evidence type="ECO:0000313" key="2">
    <source>
        <dbReference type="Proteomes" id="UP001500051"/>
    </source>
</evidence>
<organism evidence="1 2">
    <name type="scientific">Microlunatus aurantiacus</name>
    <dbReference type="NCBI Taxonomy" id="446786"/>
    <lineage>
        <taxon>Bacteria</taxon>
        <taxon>Bacillati</taxon>
        <taxon>Actinomycetota</taxon>
        <taxon>Actinomycetes</taxon>
        <taxon>Propionibacteriales</taxon>
        <taxon>Propionibacteriaceae</taxon>
        <taxon>Microlunatus</taxon>
    </lineage>
</organism>
<comment type="caution">
    <text evidence="1">The sequence shown here is derived from an EMBL/GenBank/DDBJ whole genome shotgun (WGS) entry which is preliminary data.</text>
</comment>
<protein>
    <submittedName>
        <fullName evidence="1">Uncharacterized protein</fullName>
    </submittedName>
</protein>
<accession>A0ABP7E8T6</accession>